<organism evidence="1 2">
    <name type="scientific">Bauldia litoralis</name>
    <dbReference type="NCBI Taxonomy" id="665467"/>
    <lineage>
        <taxon>Bacteria</taxon>
        <taxon>Pseudomonadati</taxon>
        <taxon>Pseudomonadota</taxon>
        <taxon>Alphaproteobacteria</taxon>
        <taxon>Hyphomicrobiales</taxon>
        <taxon>Kaistiaceae</taxon>
        <taxon>Bauldia</taxon>
    </lineage>
</organism>
<dbReference type="AlphaFoldDB" id="A0A1G6BI50"/>
<gene>
    <name evidence="1" type="ORF">SAMN02982931_01482</name>
</gene>
<dbReference type="EMBL" id="FMXQ01000003">
    <property type="protein sequence ID" value="SDB20305.1"/>
    <property type="molecule type" value="Genomic_DNA"/>
</dbReference>
<proteinExistence type="predicted"/>
<reference evidence="1 2" key="1">
    <citation type="submission" date="2016-10" db="EMBL/GenBank/DDBJ databases">
        <authorList>
            <person name="de Groot N.N."/>
        </authorList>
    </citation>
    <scope>NUCLEOTIDE SEQUENCE [LARGE SCALE GENOMIC DNA]</scope>
    <source>
        <strain evidence="1 2">ATCC 35022</strain>
    </source>
</reference>
<dbReference type="RefSeq" id="WP_175478330.1">
    <property type="nucleotide sequence ID" value="NZ_FMXQ01000003.1"/>
</dbReference>
<accession>A0A1G6BI50</accession>
<sequence>MQRSPNDDFLKDRSSAAERIAEIGELLALGLVRLHARKSSSLFSDGGEGLVDCLATRSGHAGTELETADDH</sequence>
<dbReference type="STRING" id="665467.SAMN02982931_01482"/>
<keyword evidence="2" id="KW-1185">Reference proteome</keyword>
<protein>
    <submittedName>
        <fullName evidence="1">Uncharacterized protein</fullName>
    </submittedName>
</protein>
<dbReference type="Proteomes" id="UP000199071">
    <property type="component" value="Unassembled WGS sequence"/>
</dbReference>
<evidence type="ECO:0000313" key="1">
    <source>
        <dbReference type="EMBL" id="SDB20305.1"/>
    </source>
</evidence>
<evidence type="ECO:0000313" key="2">
    <source>
        <dbReference type="Proteomes" id="UP000199071"/>
    </source>
</evidence>
<name>A0A1G6BI50_9HYPH</name>